<dbReference type="Proteomes" id="UP000077755">
    <property type="component" value="Chromosome 9"/>
</dbReference>
<evidence type="ECO:0000313" key="1">
    <source>
        <dbReference type="EMBL" id="WOH14859.1"/>
    </source>
</evidence>
<organism evidence="1 2">
    <name type="scientific">Daucus carota subsp. sativus</name>
    <name type="common">Carrot</name>
    <dbReference type="NCBI Taxonomy" id="79200"/>
    <lineage>
        <taxon>Eukaryota</taxon>
        <taxon>Viridiplantae</taxon>
        <taxon>Streptophyta</taxon>
        <taxon>Embryophyta</taxon>
        <taxon>Tracheophyta</taxon>
        <taxon>Spermatophyta</taxon>
        <taxon>Magnoliopsida</taxon>
        <taxon>eudicotyledons</taxon>
        <taxon>Gunneridae</taxon>
        <taxon>Pentapetalae</taxon>
        <taxon>asterids</taxon>
        <taxon>campanulids</taxon>
        <taxon>Apiales</taxon>
        <taxon>Apiaceae</taxon>
        <taxon>Apioideae</taxon>
        <taxon>Scandiceae</taxon>
        <taxon>Daucinae</taxon>
        <taxon>Daucus</taxon>
        <taxon>Daucus sect. Daucus</taxon>
    </lineage>
</organism>
<dbReference type="Gramene" id="KZM80651">
    <property type="protein sequence ID" value="KZM80651"/>
    <property type="gene ID" value="DCAR_031878"/>
</dbReference>
<protein>
    <submittedName>
        <fullName evidence="1">Uncharacterized protein</fullName>
    </submittedName>
</protein>
<name>A0A175YBT3_DAUCS</name>
<dbReference type="EMBL" id="CP093351">
    <property type="protein sequence ID" value="WOH14859.1"/>
    <property type="molecule type" value="Genomic_DNA"/>
</dbReference>
<dbReference type="AlphaFoldDB" id="A0A175YBT3"/>
<evidence type="ECO:0000313" key="2">
    <source>
        <dbReference type="Proteomes" id="UP000077755"/>
    </source>
</evidence>
<keyword evidence="2" id="KW-1185">Reference proteome</keyword>
<sequence>MMTSHVDQWGHDVEHLFVLFEHIGEETFFIHIYNDICIELLNVGDKVLKVNDIIIEKDNSRIVELSYTDHDNSQDCYIIQPSRKLMLTQQNEPEQIDELDTMKVGVKRDKRVCRFDRGWNDFIKVAWQLEII</sequence>
<reference evidence="1" key="2">
    <citation type="submission" date="2022-03" db="EMBL/GenBank/DDBJ databases">
        <title>Draft title - Genomic analysis of global carrot germplasm unveils the trajectory of domestication and the origin of high carotenoid orange carrot.</title>
        <authorList>
            <person name="Iorizzo M."/>
            <person name="Ellison S."/>
            <person name="Senalik D."/>
            <person name="Macko-Podgorni A."/>
            <person name="Grzebelus D."/>
            <person name="Bostan H."/>
            <person name="Rolling W."/>
            <person name="Curaba J."/>
            <person name="Simon P."/>
        </authorList>
    </citation>
    <scope>NUCLEOTIDE SEQUENCE</scope>
    <source>
        <tissue evidence="1">Leaf</tissue>
    </source>
</reference>
<accession>A0A175YBT3</accession>
<proteinExistence type="predicted"/>
<gene>
    <name evidence="1" type="ORF">DCAR_0934386</name>
</gene>
<reference evidence="1" key="1">
    <citation type="journal article" date="2016" name="Nat. Genet.">
        <title>A high-quality carrot genome assembly provides new insights into carotenoid accumulation and asterid genome evolution.</title>
        <authorList>
            <person name="Iorizzo M."/>
            <person name="Ellison S."/>
            <person name="Senalik D."/>
            <person name="Zeng P."/>
            <person name="Satapoomin P."/>
            <person name="Huang J."/>
            <person name="Bowman M."/>
            <person name="Iovene M."/>
            <person name="Sanseverino W."/>
            <person name="Cavagnaro P."/>
            <person name="Yildiz M."/>
            <person name="Macko-Podgorni A."/>
            <person name="Moranska E."/>
            <person name="Grzebelus E."/>
            <person name="Grzebelus D."/>
            <person name="Ashrafi H."/>
            <person name="Zheng Z."/>
            <person name="Cheng S."/>
            <person name="Spooner D."/>
            <person name="Van Deynze A."/>
            <person name="Simon P."/>
        </authorList>
    </citation>
    <scope>NUCLEOTIDE SEQUENCE</scope>
    <source>
        <tissue evidence="1">Leaf</tissue>
    </source>
</reference>